<proteinExistence type="predicted"/>
<comment type="caution">
    <text evidence="3">The sequence shown here is derived from an EMBL/GenBank/DDBJ whole genome shotgun (WGS) entry which is preliminary data.</text>
</comment>
<dbReference type="InterPro" id="IPR044822">
    <property type="entry name" value="Myb_DNA-bind_4"/>
</dbReference>
<dbReference type="EMBL" id="JACEFO010002015">
    <property type="protein sequence ID" value="KAF8689460.1"/>
    <property type="molecule type" value="Genomic_DNA"/>
</dbReference>
<accession>A0A835EGC4</accession>
<dbReference type="Gene3D" id="1.10.10.60">
    <property type="entry name" value="Homeodomain-like"/>
    <property type="match status" value="1"/>
</dbReference>
<dbReference type="PANTHER" id="PTHR45224">
    <property type="entry name" value="OS01G0527900 PROTEIN-RELATED"/>
    <property type="match status" value="1"/>
</dbReference>
<feature type="region of interest" description="Disordered" evidence="1">
    <location>
        <begin position="1"/>
        <end position="61"/>
    </location>
</feature>
<name>A0A835EGC4_9POAL</name>
<feature type="compositionally biased region" description="Basic and acidic residues" evidence="1">
    <location>
        <begin position="37"/>
        <end position="47"/>
    </location>
</feature>
<dbReference type="InterPro" id="IPR009057">
    <property type="entry name" value="Homeodomain-like_sf"/>
</dbReference>
<dbReference type="InterPro" id="IPR001005">
    <property type="entry name" value="SANT/Myb"/>
</dbReference>
<protein>
    <recommendedName>
        <fullName evidence="2">Myb-like domain-containing protein</fullName>
    </recommendedName>
</protein>
<reference evidence="3" key="1">
    <citation type="submission" date="2020-07" db="EMBL/GenBank/DDBJ databases">
        <title>Genome sequence and genetic diversity analysis of an under-domesticated orphan crop, white fonio (Digitaria exilis).</title>
        <authorList>
            <person name="Bennetzen J.L."/>
            <person name="Chen S."/>
            <person name="Ma X."/>
            <person name="Wang X."/>
            <person name="Yssel A.E.J."/>
            <person name="Chaluvadi S.R."/>
            <person name="Johnson M."/>
            <person name="Gangashetty P."/>
            <person name="Hamidou F."/>
            <person name="Sanogo M.D."/>
            <person name="Zwaenepoel A."/>
            <person name="Wallace J."/>
            <person name="Van De Peer Y."/>
            <person name="Van Deynze A."/>
        </authorList>
    </citation>
    <scope>NUCLEOTIDE SEQUENCE</scope>
    <source>
        <tissue evidence="3">Leaves</tissue>
    </source>
</reference>
<dbReference type="CDD" id="cd00167">
    <property type="entry name" value="SANT"/>
    <property type="match status" value="1"/>
</dbReference>
<dbReference type="SUPFAM" id="SSF46689">
    <property type="entry name" value="Homeodomain-like"/>
    <property type="match status" value="1"/>
</dbReference>
<gene>
    <name evidence="3" type="ORF">HU200_041782</name>
</gene>
<keyword evidence="4" id="KW-1185">Reference proteome</keyword>
<evidence type="ECO:0000313" key="3">
    <source>
        <dbReference type="EMBL" id="KAF8689460.1"/>
    </source>
</evidence>
<organism evidence="3 4">
    <name type="scientific">Digitaria exilis</name>
    <dbReference type="NCBI Taxonomy" id="1010633"/>
    <lineage>
        <taxon>Eukaryota</taxon>
        <taxon>Viridiplantae</taxon>
        <taxon>Streptophyta</taxon>
        <taxon>Embryophyta</taxon>
        <taxon>Tracheophyta</taxon>
        <taxon>Spermatophyta</taxon>
        <taxon>Magnoliopsida</taxon>
        <taxon>Liliopsida</taxon>
        <taxon>Poales</taxon>
        <taxon>Poaceae</taxon>
        <taxon>PACMAD clade</taxon>
        <taxon>Panicoideae</taxon>
        <taxon>Panicodae</taxon>
        <taxon>Paniceae</taxon>
        <taxon>Anthephorinae</taxon>
        <taxon>Digitaria</taxon>
    </lineage>
</organism>
<dbReference type="OrthoDB" id="684302at2759"/>
<dbReference type="PROSITE" id="PS50090">
    <property type="entry name" value="MYB_LIKE"/>
    <property type="match status" value="1"/>
</dbReference>
<dbReference type="AlphaFoldDB" id="A0A835EGC4"/>
<sequence>MVGSPSLAGSVGMFAVGGSRGENSASPVNSPIPPTENKSKDRIRSEEWSDTDLDGENKGGRMFWSEEDNMRLISAWLNNSTDSVDGNSKKGPHYWKQVADEFNQYAPKGKKRTATQCKNHWNATSALFSKFHGCWIEISNTYQSRQSDQQLTEKVHEEYKR</sequence>
<evidence type="ECO:0000313" key="4">
    <source>
        <dbReference type="Proteomes" id="UP000636709"/>
    </source>
</evidence>
<dbReference type="Proteomes" id="UP000636709">
    <property type="component" value="Unassembled WGS sequence"/>
</dbReference>
<feature type="domain" description="Myb-like" evidence="2">
    <location>
        <begin position="64"/>
        <end position="125"/>
    </location>
</feature>
<dbReference type="Pfam" id="PF13837">
    <property type="entry name" value="Myb_DNA-bind_4"/>
    <property type="match status" value="1"/>
</dbReference>
<evidence type="ECO:0000259" key="2">
    <source>
        <dbReference type="PROSITE" id="PS50090"/>
    </source>
</evidence>
<evidence type="ECO:0000256" key="1">
    <source>
        <dbReference type="SAM" id="MobiDB-lite"/>
    </source>
</evidence>
<dbReference type="PANTHER" id="PTHR45224:SF16">
    <property type="entry name" value="OS01G0527900 PROTEIN"/>
    <property type="match status" value="1"/>
</dbReference>